<dbReference type="EC" id="2.5.1.145" evidence="7"/>
<evidence type="ECO:0000256" key="7">
    <source>
        <dbReference type="HAMAP-Rule" id="MF_01147"/>
    </source>
</evidence>
<feature type="transmembrane region" description="Helical" evidence="7">
    <location>
        <begin position="50"/>
        <end position="73"/>
    </location>
</feature>
<comment type="pathway">
    <text evidence="7">Protein modification; lipoprotein biosynthesis (diacylglyceryl transfer).</text>
</comment>
<proteinExistence type="inferred from homology"/>
<keyword evidence="5 7" id="KW-1133">Transmembrane helix</keyword>
<dbReference type="InterPro" id="IPR001640">
    <property type="entry name" value="Lgt"/>
</dbReference>
<keyword evidence="3 7" id="KW-0808">Transferase</keyword>
<dbReference type="UniPathway" id="UPA00664"/>
<dbReference type="PANTHER" id="PTHR30589">
    <property type="entry name" value="PROLIPOPROTEIN DIACYLGLYCERYL TRANSFERASE"/>
    <property type="match status" value="1"/>
</dbReference>
<dbReference type="RefSeq" id="WP_094264163.1">
    <property type="nucleotide sequence ID" value="NZ_NOWF01000004.1"/>
</dbReference>
<evidence type="ECO:0000313" key="8">
    <source>
        <dbReference type="EMBL" id="OYD08129.1"/>
    </source>
</evidence>
<protein>
    <recommendedName>
        <fullName evidence="7">Phosphatidylglycerol--prolipoprotein diacylglyceryl transferase</fullName>
        <ecNumber evidence="7">2.5.1.145</ecNumber>
    </recommendedName>
</protein>
<keyword evidence="4 7" id="KW-0812">Transmembrane</keyword>
<comment type="similarity">
    <text evidence="1 7">Belongs to the Lgt family.</text>
</comment>
<dbReference type="HAMAP" id="MF_01147">
    <property type="entry name" value="Lgt"/>
    <property type="match status" value="1"/>
</dbReference>
<dbReference type="GO" id="GO:0005886">
    <property type="term" value="C:plasma membrane"/>
    <property type="evidence" value="ECO:0007669"/>
    <property type="project" value="UniProtKB-SubCell"/>
</dbReference>
<dbReference type="Pfam" id="PF01790">
    <property type="entry name" value="LGT"/>
    <property type="match status" value="1"/>
</dbReference>
<name>A0A235B815_9BACL</name>
<evidence type="ECO:0000256" key="6">
    <source>
        <dbReference type="ARBA" id="ARBA00023136"/>
    </source>
</evidence>
<feature type="transmembrane region" description="Helical" evidence="7">
    <location>
        <begin position="19"/>
        <end position="38"/>
    </location>
</feature>
<evidence type="ECO:0000256" key="4">
    <source>
        <dbReference type="ARBA" id="ARBA00022692"/>
    </source>
</evidence>
<comment type="caution">
    <text evidence="8">The sequence shown here is derived from an EMBL/GenBank/DDBJ whole genome shotgun (WGS) entry which is preliminary data.</text>
</comment>
<dbReference type="GO" id="GO:0008961">
    <property type="term" value="F:phosphatidylglycerol-prolipoprotein diacylglyceryl transferase activity"/>
    <property type="evidence" value="ECO:0007669"/>
    <property type="project" value="UniProtKB-UniRule"/>
</dbReference>
<dbReference type="PANTHER" id="PTHR30589:SF0">
    <property type="entry name" value="PHOSPHATIDYLGLYCEROL--PROLIPOPROTEIN DIACYLGLYCERYL TRANSFERASE"/>
    <property type="match status" value="1"/>
</dbReference>
<sequence length="302" mass="33878">MLFGQVIDPVAISLGPLQIHWYGIIMGSAALIGLWIAILEGKRHGLDSELFLDMMIWVIPAAILGARLYYVFFEWDYYLQNPGDIVAVWKGGLAIHGGLIGALVAGAIFMKKREVPFLQMADIVAPSIILGQAIGRWGNFINQEAHGGEVSRQFLEGLHLPDWLIEGMNIQGMYYHPTFLYESVWNLTGFLLLLGMRKWNPRRGEIFFTYLIWYSLGRFFIEGLRTDSLTFDGPSWLASLLNGLWTPMQVLFEPGVMVDGNIRIAQLVSLCLVLAGAGLIVFRRLKGKADEPYLKKEDSVIG</sequence>
<dbReference type="PROSITE" id="PS01311">
    <property type="entry name" value="LGT"/>
    <property type="match status" value="1"/>
</dbReference>
<feature type="transmembrane region" description="Helical" evidence="7">
    <location>
        <begin position="93"/>
        <end position="110"/>
    </location>
</feature>
<keyword evidence="9" id="KW-1185">Reference proteome</keyword>
<dbReference type="AlphaFoldDB" id="A0A235B815"/>
<dbReference type="Proteomes" id="UP000215459">
    <property type="component" value="Unassembled WGS sequence"/>
</dbReference>
<keyword evidence="6 7" id="KW-0472">Membrane</keyword>
<accession>A0A235B815</accession>
<evidence type="ECO:0000256" key="1">
    <source>
        <dbReference type="ARBA" id="ARBA00007150"/>
    </source>
</evidence>
<dbReference type="OrthoDB" id="871140at2"/>
<gene>
    <name evidence="7" type="primary">lgt</name>
    <name evidence="8" type="ORF">CHM34_08445</name>
</gene>
<evidence type="ECO:0000256" key="5">
    <source>
        <dbReference type="ARBA" id="ARBA00022989"/>
    </source>
</evidence>
<organism evidence="8 9">
    <name type="scientific">Paludifilum halophilum</name>
    <dbReference type="NCBI Taxonomy" id="1642702"/>
    <lineage>
        <taxon>Bacteria</taxon>
        <taxon>Bacillati</taxon>
        <taxon>Bacillota</taxon>
        <taxon>Bacilli</taxon>
        <taxon>Bacillales</taxon>
        <taxon>Thermoactinomycetaceae</taxon>
        <taxon>Paludifilum</taxon>
    </lineage>
</organism>
<comment type="catalytic activity">
    <reaction evidence="7">
        <text>L-cysteinyl-[prolipoprotein] + a 1,2-diacyl-sn-glycero-3-phospho-(1'-sn-glycerol) = an S-1,2-diacyl-sn-glyceryl-L-cysteinyl-[prolipoprotein] + sn-glycerol 1-phosphate + H(+)</text>
        <dbReference type="Rhea" id="RHEA:56712"/>
        <dbReference type="Rhea" id="RHEA-COMP:14679"/>
        <dbReference type="Rhea" id="RHEA-COMP:14680"/>
        <dbReference type="ChEBI" id="CHEBI:15378"/>
        <dbReference type="ChEBI" id="CHEBI:29950"/>
        <dbReference type="ChEBI" id="CHEBI:57685"/>
        <dbReference type="ChEBI" id="CHEBI:64716"/>
        <dbReference type="ChEBI" id="CHEBI:140658"/>
        <dbReference type="EC" id="2.5.1.145"/>
    </reaction>
</comment>
<dbReference type="NCBIfam" id="TIGR00544">
    <property type="entry name" value="lgt"/>
    <property type="match status" value="1"/>
</dbReference>
<dbReference type="EMBL" id="NOWF01000004">
    <property type="protein sequence ID" value="OYD08129.1"/>
    <property type="molecule type" value="Genomic_DNA"/>
</dbReference>
<evidence type="ECO:0000313" key="9">
    <source>
        <dbReference type="Proteomes" id="UP000215459"/>
    </source>
</evidence>
<keyword evidence="8" id="KW-0449">Lipoprotein</keyword>
<evidence type="ECO:0000256" key="3">
    <source>
        <dbReference type="ARBA" id="ARBA00022679"/>
    </source>
</evidence>
<comment type="function">
    <text evidence="7">Catalyzes the transfer of the diacylglyceryl group from phosphatidylglycerol to the sulfhydryl group of the N-terminal cysteine of a prolipoprotein, the first step in the formation of mature lipoproteins.</text>
</comment>
<dbReference type="GO" id="GO:0042158">
    <property type="term" value="P:lipoprotein biosynthetic process"/>
    <property type="evidence" value="ECO:0007669"/>
    <property type="project" value="UniProtKB-UniRule"/>
</dbReference>
<comment type="subcellular location">
    <subcellularLocation>
        <location evidence="7">Cell membrane</location>
        <topology evidence="7">Multi-pass membrane protein</topology>
    </subcellularLocation>
</comment>
<feature type="transmembrane region" description="Helical" evidence="7">
    <location>
        <begin position="264"/>
        <end position="282"/>
    </location>
</feature>
<feature type="transmembrane region" description="Helical" evidence="7">
    <location>
        <begin position="204"/>
        <end position="221"/>
    </location>
</feature>
<feature type="binding site" evidence="7">
    <location>
        <position position="136"/>
    </location>
    <ligand>
        <name>a 1,2-diacyl-sn-glycero-3-phospho-(1'-sn-glycerol)</name>
        <dbReference type="ChEBI" id="CHEBI:64716"/>
    </ligand>
</feature>
<evidence type="ECO:0000256" key="2">
    <source>
        <dbReference type="ARBA" id="ARBA00022475"/>
    </source>
</evidence>
<keyword evidence="2 7" id="KW-1003">Cell membrane</keyword>
<reference evidence="8 9" key="1">
    <citation type="submission" date="2017-07" db="EMBL/GenBank/DDBJ databases">
        <title>The genome sequence of Paludifilum halophilum highlights mechanisms for microbial adaptation to high salt environemnts.</title>
        <authorList>
            <person name="Belbahri L."/>
        </authorList>
    </citation>
    <scope>NUCLEOTIDE SEQUENCE [LARGE SCALE GENOMIC DNA]</scope>
    <source>
        <strain evidence="8 9">DSM 102817</strain>
    </source>
</reference>